<evidence type="ECO:0000256" key="3">
    <source>
        <dbReference type="ARBA" id="ARBA00022679"/>
    </source>
</evidence>
<organism evidence="5 6">
    <name type="scientific">Pseudidiomarina aestuarii</name>
    <dbReference type="NCBI Taxonomy" id="624146"/>
    <lineage>
        <taxon>Bacteria</taxon>
        <taxon>Pseudomonadati</taxon>
        <taxon>Pseudomonadota</taxon>
        <taxon>Gammaproteobacteria</taxon>
        <taxon>Alteromonadales</taxon>
        <taxon>Idiomarinaceae</taxon>
        <taxon>Pseudidiomarina</taxon>
    </lineage>
</organism>
<feature type="domain" description="Glycosyl transferase family 1" evidence="4">
    <location>
        <begin position="175"/>
        <end position="311"/>
    </location>
</feature>
<proteinExistence type="inferred from homology"/>
<sequence length="347" mass="38741">MLHIVATAVKHGRGGISTALVGFTESAQLQAHGFHVIESHRAGNKLRAFLPAVRQIRQSVHPGDDVWLHCGPWFSLLRKYLLAVVARRRGANVYFQFHSHTLRDYLQKSWSRVLIKLMTRKATGVIVLTPWWQDLVNQYLANHVPVYVVPNPLEPQWLKLAAAPQLPSSSGETVSILSMTRLVAGKGVDHVIRAMVYLPEHFHLKIAGEGPEQASLQKLVTELELAHRVEFLGWIDYEQKEAVLRSCQLFCLPSQFDSFGMGFIEAMAAGLPVIALNHEATPDVVKHNETGILVDELSPTALAAAITECYDRRLELGGTAKQYVRTTFDPNVIVTHFINNVLRATAR</sequence>
<dbReference type="Pfam" id="PF00534">
    <property type="entry name" value="Glycos_transf_1"/>
    <property type="match status" value="1"/>
</dbReference>
<gene>
    <name evidence="5" type="ORF">CWE22_05655</name>
</gene>
<accession>A0A7Z6ZUV9</accession>
<dbReference type="GO" id="GO:0016757">
    <property type="term" value="F:glycosyltransferase activity"/>
    <property type="evidence" value="ECO:0007669"/>
    <property type="project" value="UniProtKB-KW"/>
</dbReference>
<name>A0A7Z6ZUV9_9GAMM</name>
<dbReference type="PANTHER" id="PTHR12526">
    <property type="entry name" value="GLYCOSYLTRANSFERASE"/>
    <property type="match status" value="1"/>
</dbReference>
<dbReference type="Proteomes" id="UP000287766">
    <property type="component" value="Unassembled WGS sequence"/>
</dbReference>
<reference evidence="6" key="1">
    <citation type="journal article" date="2018" name="Front. Microbiol.">
        <title>Genome-Based Analysis Reveals the Taxonomy and Diversity of the Family Idiomarinaceae.</title>
        <authorList>
            <person name="Liu Y."/>
            <person name="Lai Q."/>
            <person name="Shao Z."/>
        </authorList>
    </citation>
    <scope>NUCLEOTIDE SEQUENCE [LARGE SCALE GENOMIC DNA]</scope>
    <source>
        <strain evidence="6">KYW314</strain>
    </source>
</reference>
<evidence type="ECO:0000313" key="5">
    <source>
        <dbReference type="EMBL" id="RUO41641.1"/>
    </source>
</evidence>
<comment type="similarity">
    <text evidence="1">Belongs to the glycosyltransferase group 1 family. Glycosyltransferase 4 subfamily.</text>
</comment>
<dbReference type="InterPro" id="IPR001296">
    <property type="entry name" value="Glyco_trans_1"/>
</dbReference>
<keyword evidence="3" id="KW-0808">Transferase</keyword>
<evidence type="ECO:0000259" key="4">
    <source>
        <dbReference type="Pfam" id="PF00534"/>
    </source>
</evidence>
<evidence type="ECO:0000256" key="1">
    <source>
        <dbReference type="ARBA" id="ARBA00009481"/>
    </source>
</evidence>
<dbReference type="RefSeq" id="WP_169930377.1">
    <property type="nucleotide sequence ID" value="NZ_PIPR01000001.1"/>
</dbReference>
<keyword evidence="2" id="KW-0328">Glycosyltransferase</keyword>
<keyword evidence="6" id="KW-1185">Reference proteome</keyword>
<evidence type="ECO:0000256" key="2">
    <source>
        <dbReference type="ARBA" id="ARBA00022676"/>
    </source>
</evidence>
<dbReference type="SUPFAM" id="SSF53756">
    <property type="entry name" value="UDP-Glycosyltransferase/glycogen phosphorylase"/>
    <property type="match status" value="1"/>
</dbReference>
<dbReference type="Gene3D" id="3.40.50.2000">
    <property type="entry name" value="Glycogen Phosphorylase B"/>
    <property type="match status" value="2"/>
</dbReference>
<protein>
    <recommendedName>
        <fullName evidence="4">Glycosyl transferase family 1 domain-containing protein</fullName>
    </recommendedName>
</protein>
<dbReference type="EMBL" id="PIPR01000001">
    <property type="protein sequence ID" value="RUO41641.1"/>
    <property type="molecule type" value="Genomic_DNA"/>
</dbReference>
<dbReference type="GO" id="GO:1901135">
    <property type="term" value="P:carbohydrate derivative metabolic process"/>
    <property type="evidence" value="ECO:0007669"/>
    <property type="project" value="UniProtKB-ARBA"/>
</dbReference>
<dbReference type="PANTHER" id="PTHR12526:SF640">
    <property type="entry name" value="COLANIC ACID BIOSYNTHESIS GLYCOSYLTRANSFERASE WCAL-RELATED"/>
    <property type="match status" value="1"/>
</dbReference>
<dbReference type="AlphaFoldDB" id="A0A7Z6ZUV9"/>
<comment type="caution">
    <text evidence="5">The sequence shown here is derived from an EMBL/GenBank/DDBJ whole genome shotgun (WGS) entry which is preliminary data.</text>
</comment>
<dbReference type="CDD" id="cd03801">
    <property type="entry name" value="GT4_PimA-like"/>
    <property type="match status" value="1"/>
</dbReference>
<evidence type="ECO:0000313" key="6">
    <source>
        <dbReference type="Proteomes" id="UP000287766"/>
    </source>
</evidence>